<dbReference type="GO" id="GO:0020037">
    <property type="term" value="F:heme binding"/>
    <property type="evidence" value="ECO:0007669"/>
    <property type="project" value="InterPro"/>
</dbReference>
<evidence type="ECO:0000256" key="8">
    <source>
        <dbReference type="ARBA" id="ARBA00022848"/>
    </source>
</evidence>
<dbReference type="PANTHER" id="PTHR24292">
    <property type="entry name" value="CYTOCHROME P450"/>
    <property type="match status" value="1"/>
</dbReference>
<keyword evidence="15" id="KW-0812">Transmembrane</keyword>
<dbReference type="GO" id="GO:0005506">
    <property type="term" value="F:iron ion binding"/>
    <property type="evidence" value="ECO:0007669"/>
    <property type="project" value="InterPro"/>
</dbReference>
<dbReference type="CDD" id="cd11056">
    <property type="entry name" value="CYP6-like"/>
    <property type="match status" value="1"/>
</dbReference>
<keyword evidence="8" id="KW-0492">Microsome</keyword>
<keyword evidence="15" id="KW-1133">Transmembrane helix</keyword>
<dbReference type="Gene3D" id="1.10.630.10">
    <property type="entry name" value="Cytochrome P450"/>
    <property type="match status" value="1"/>
</dbReference>
<dbReference type="GO" id="GO:0005789">
    <property type="term" value="C:endoplasmic reticulum membrane"/>
    <property type="evidence" value="ECO:0007669"/>
    <property type="project" value="UniProtKB-SubCell"/>
</dbReference>
<comment type="similarity">
    <text evidence="4 14">Belongs to the cytochrome P450 family.</text>
</comment>
<dbReference type="PRINTS" id="PR00385">
    <property type="entry name" value="P450"/>
</dbReference>
<feature type="transmembrane region" description="Helical" evidence="15">
    <location>
        <begin position="6"/>
        <end position="23"/>
    </location>
</feature>
<comment type="cofactor">
    <cofactor evidence="1 13">
        <name>heme</name>
        <dbReference type="ChEBI" id="CHEBI:30413"/>
    </cofactor>
</comment>
<evidence type="ECO:0000256" key="4">
    <source>
        <dbReference type="ARBA" id="ARBA00010617"/>
    </source>
</evidence>
<feature type="binding site" description="axial binding residue" evidence="13">
    <location>
        <position position="443"/>
    </location>
    <ligand>
        <name>heme</name>
        <dbReference type="ChEBI" id="CHEBI:30413"/>
    </ligand>
    <ligandPart>
        <name>Fe</name>
        <dbReference type="ChEBI" id="CHEBI:18248"/>
    </ligandPart>
</feature>
<dbReference type="InterPro" id="IPR036396">
    <property type="entry name" value="Cyt_P450_sf"/>
</dbReference>
<evidence type="ECO:0000256" key="6">
    <source>
        <dbReference type="ARBA" id="ARBA00022723"/>
    </source>
</evidence>
<evidence type="ECO:0000256" key="3">
    <source>
        <dbReference type="ARBA" id="ARBA00004406"/>
    </source>
</evidence>
<dbReference type="PROSITE" id="PS00086">
    <property type="entry name" value="CYTOCHROME_P450"/>
    <property type="match status" value="1"/>
</dbReference>
<dbReference type="InterPro" id="IPR050476">
    <property type="entry name" value="Insect_CytP450_Detox"/>
</dbReference>
<dbReference type="PANTHER" id="PTHR24292:SF54">
    <property type="entry name" value="CYP9F3-RELATED"/>
    <property type="match status" value="1"/>
</dbReference>
<dbReference type="AlphaFoldDB" id="A0A411K6Z2"/>
<comment type="subcellular location">
    <subcellularLocation>
        <location evidence="3">Endoplasmic reticulum membrane</location>
        <topology evidence="3">Peripheral membrane protein</topology>
    </subcellularLocation>
    <subcellularLocation>
        <location evidence="2">Microsome membrane</location>
        <topology evidence="2">Peripheral membrane protein</topology>
    </subcellularLocation>
</comment>
<evidence type="ECO:0000256" key="12">
    <source>
        <dbReference type="ARBA" id="ARBA00023136"/>
    </source>
</evidence>
<evidence type="ECO:0000256" key="14">
    <source>
        <dbReference type="RuleBase" id="RU000461"/>
    </source>
</evidence>
<sequence>MSWSMFETVGFFVGILVLLYYYSTSVLEYWQKRGVKGPKPIPFLGNFTNVFLGRSSVNDCFVKAYYEFKDEPMVGVFGGHIPHLIIRDPDLIKDVLIKDFSTFVNRITVPNELEPLSVHLFGLEAKRWKPLRARLSPVFTSGKLKEMFGLLVECGNHFEEYLKKLVEKGEYIATREMSAKYTTDVIGSCAFGIEMNALAAEDSEFRKMGRAIFQTNVKSVIKDRLREYPFLFKILGRFLLDSEVDDFFIRITKESIDYRIKHNFHRHDFIETLVDLKKNPGNISDKQLSDSFLAAQSFVFFAAGFETSSVTITHALYELAYNHSIQDTLRSEIKDVLQRSNGEITYDNIKEMKYLDAVLQETLRKYPVVLWLSRTAMTNYTFSGTKVTIPKGQHVVVPVDAIQNDPDIFPKPEIFDPNRFLDDNAKSRHPMFYLPFGDGPRNCIGARFAKIQSKVAMIKILSNFKVDVCEKTITEYKRDIKSFVLLQPTHEVYLKMTKA</sequence>
<evidence type="ECO:0000256" key="11">
    <source>
        <dbReference type="ARBA" id="ARBA00023033"/>
    </source>
</evidence>
<keyword evidence="12 15" id="KW-0472">Membrane</keyword>
<proteinExistence type="evidence at transcript level"/>
<reference evidence="16" key="1">
    <citation type="journal article" date="2019" name="PLoS Genet.">
        <title>Genomic insights into neonicotinoid sensitivity in the solitary bee Osmia bicornis.</title>
        <authorList>
            <person name="Beadle K."/>
            <person name="Singh K.S."/>
            <person name="Troczka B.J."/>
            <person name="Randall E."/>
            <person name="Zaworra M."/>
            <person name="Zimmer C.T."/>
            <person name="Hayward A."/>
            <person name="Reid R."/>
            <person name="Kor L."/>
            <person name="Kohler M."/>
            <person name="Buer B."/>
            <person name="Nelson D.R."/>
            <person name="Williamson M.S."/>
            <person name="Davies T.G."/>
            <person name="Field L.M."/>
            <person name="Nauen R."/>
            <person name="Bass C."/>
        </authorList>
    </citation>
    <scope>NUCLEOTIDE SEQUENCE</scope>
</reference>
<dbReference type="Pfam" id="PF00067">
    <property type="entry name" value="p450"/>
    <property type="match status" value="1"/>
</dbReference>
<keyword evidence="7" id="KW-0256">Endoplasmic reticulum</keyword>
<accession>A0A411K6Z2</accession>
<dbReference type="FunFam" id="1.10.630.10:FF:000042">
    <property type="entry name" value="Cytochrome P450"/>
    <property type="match status" value="1"/>
</dbReference>
<dbReference type="EMBL" id="MH500627">
    <property type="protein sequence ID" value="QBC73102.1"/>
    <property type="molecule type" value="mRNA"/>
</dbReference>
<dbReference type="InterPro" id="IPR017972">
    <property type="entry name" value="Cyt_P450_CS"/>
</dbReference>
<evidence type="ECO:0000256" key="2">
    <source>
        <dbReference type="ARBA" id="ARBA00004174"/>
    </source>
</evidence>
<evidence type="ECO:0000256" key="15">
    <source>
        <dbReference type="SAM" id="Phobius"/>
    </source>
</evidence>
<organism evidence="16">
    <name type="scientific">Osmia rufa</name>
    <name type="common">Red mason bee</name>
    <dbReference type="NCBI Taxonomy" id="1437190"/>
    <lineage>
        <taxon>Eukaryota</taxon>
        <taxon>Metazoa</taxon>
        <taxon>Ecdysozoa</taxon>
        <taxon>Arthropoda</taxon>
        <taxon>Hexapoda</taxon>
        <taxon>Insecta</taxon>
        <taxon>Pterygota</taxon>
        <taxon>Neoptera</taxon>
        <taxon>Endopterygota</taxon>
        <taxon>Hymenoptera</taxon>
        <taxon>Apocrita</taxon>
        <taxon>Aculeata</taxon>
        <taxon>Apoidea</taxon>
        <taxon>Anthophila</taxon>
        <taxon>Megachilidae</taxon>
        <taxon>Megachilinae</taxon>
        <taxon>Osmia</taxon>
    </lineage>
</organism>
<keyword evidence="9 14" id="KW-0560">Oxidoreductase</keyword>
<evidence type="ECO:0000256" key="10">
    <source>
        <dbReference type="ARBA" id="ARBA00023004"/>
    </source>
</evidence>
<keyword evidence="11 14" id="KW-0503">Monooxygenase</keyword>
<gene>
    <name evidence="16" type="primary">CYP6AS121</name>
</gene>
<protein>
    <submittedName>
        <fullName evidence="16">Cytochrome P450 mono-oxygenase</fullName>
    </submittedName>
</protein>
<evidence type="ECO:0000256" key="13">
    <source>
        <dbReference type="PIRSR" id="PIRSR602401-1"/>
    </source>
</evidence>
<dbReference type="InterPro" id="IPR001128">
    <property type="entry name" value="Cyt_P450"/>
</dbReference>
<keyword evidence="10 13" id="KW-0408">Iron</keyword>
<evidence type="ECO:0000256" key="7">
    <source>
        <dbReference type="ARBA" id="ARBA00022824"/>
    </source>
</evidence>
<evidence type="ECO:0000256" key="5">
    <source>
        <dbReference type="ARBA" id="ARBA00022617"/>
    </source>
</evidence>
<dbReference type="GO" id="GO:0016705">
    <property type="term" value="F:oxidoreductase activity, acting on paired donors, with incorporation or reduction of molecular oxygen"/>
    <property type="evidence" value="ECO:0007669"/>
    <property type="project" value="InterPro"/>
</dbReference>
<evidence type="ECO:0000256" key="1">
    <source>
        <dbReference type="ARBA" id="ARBA00001971"/>
    </source>
</evidence>
<name>A0A411K6Z2_OSMRU</name>
<dbReference type="SUPFAM" id="SSF48264">
    <property type="entry name" value="Cytochrome P450"/>
    <property type="match status" value="1"/>
</dbReference>
<keyword evidence="6 13" id="KW-0479">Metal-binding</keyword>
<dbReference type="InterPro" id="IPR002401">
    <property type="entry name" value="Cyt_P450_E_grp-I"/>
</dbReference>
<evidence type="ECO:0000313" key="16">
    <source>
        <dbReference type="EMBL" id="QBC73102.1"/>
    </source>
</evidence>
<keyword evidence="5 13" id="KW-0349">Heme</keyword>
<dbReference type="PRINTS" id="PR00463">
    <property type="entry name" value="EP450I"/>
</dbReference>
<evidence type="ECO:0000256" key="9">
    <source>
        <dbReference type="ARBA" id="ARBA00023002"/>
    </source>
</evidence>
<dbReference type="GO" id="GO:0004497">
    <property type="term" value="F:monooxygenase activity"/>
    <property type="evidence" value="ECO:0007669"/>
    <property type="project" value="UniProtKB-KW"/>
</dbReference>